<dbReference type="Pfam" id="PF03133">
    <property type="entry name" value="TTL"/>
    <property type="match status" value="1"/>
</dbReference>
<keyword evidence="1" id="KW-0436">Ligase</keyword>
<dbReference type="AlphaFoldDB" id="A0A7S3YWA7"/>
<name>A0A7S3YWA7_9EUKA</name>
<dbReference type="InterPro" id="IPR004344">
    <property type="entry name" value="TTL/TTLL_fam"/>
</dbReference>
<dbReference type="PANTHER" id="PTHR12241">
    <property type="entry name" value="TUBULIN POLYGLUTAMYLASE"/>
    <property type="match status" value="1"/>
</dbReference>
<organism evidence="4">
    <name type="scientific">Lotharella globosa</name>
    <dbReference type="NCBI Taxonomy" id="91324"/>
    <lineage>
        <taxon>Eukaryota</taxon>
        <taxon>Sar</taxon>
        <taxon>Rhizaria</taxon>
        <taxon>Cercozoa</taxon>
        <taxon>Chlorarachniophyceae</taxon>
        <taxon>Lotharella</taxon>
    </lineage>
</organism>
<protein>
    <submittedName>
        <fullName evidence="4">Uncharacterized protein</fullName>
    </submittedName>
</protein>
<gene>
    <name evidence="4" type="ORF">LGLO00237_LOCUS15388</name>
</gene>
<keyword evidence="2" id="KW-0547">Nucleotide-binding</keyword>
<dbReference type="GO" id="GO:0000226">
    <property type="term" value="P:microtubule cytoskeleton organization"/>
    <property type="evidence" value="ECO:0007669"/>
    <property type="project" value="TreeGrafter"/>
</dbReference>
<keyword evidence="3" id="KW-0067">ATP-binding</keyword>
<evidence type="ECO:0000256" key="3">
    <source>
        <dbReference type="ARBA" id="ARBA00022840"/>
    </source>
</evidence>
<evidence type="ECO:0000256" key="2">
    <source>
        <dbReference type="ARBA" id="ARBA00022741"/>
    </source>
</evidence>
<dbReference type="GO" id="GO:0015631">
    <property type="term" value="F:tubulin binding"/>
    <property type="evidence" value="ECO:0007669"/>
    <property type="project" value="TreeGrafter"/>
</dbReference>
<accession>A0A7S3YWA7</accession>
<dbReference type="GO" id="GO:0005524">
    <property type="term" value="F:ATP binding"/>
    <property type="evidence" value="ECO:0007669"/>
    <property type="project" value="UniProtKB-KW"/>
</dbReference>
<proteinExistence type="predicted"/>
<evidence type="ECO:0000256" key="1">
    <source>
        <dbReference type="ARBA" id="ARBA00022598"/>
    </source>
</evidence>
<reference evidence="4" key="1">
    <citation type="submission" date="2021-01" db="EMBL/GenBank/DDBJ databases">
        <authorList>
            <person name="Corre E."/>
            <person name="Pelletier E."/>
            <person name="Niang G."/>
            <person name="Scheremetjew M."/>
            <person name="Finn R."/>
            <person name="Kale V."/>
            <person name="Holt S."/>
            <person name="Cochrane G."/>
            <person name="Meng A."/>
            <person name="Brown T."/>
            <person name="Cohen L."/>
        </authorList>
    </citation>
    <scope>NUCLEOTIDE SEQUENCE</scope>
    <source>
        <strain evidence="4">CCCM811</strain>
    </source>
</reference>
<sequence length="283" mass="32940">MMSMAYQCTLSNAASREINGVYKAVGVAAGGAEFRRVAGKKTYTIKRFEMLDAGEWWFGEYRWVITKQQPNSPAVKMYETKDKGVVPPTNGWKSVEGRVPGPCISVKIIKFHPIRSVLKTRIYEKGYMMTMFSRRSDLLFNRFPEMPKICNKANLTDCVERFRQKYPKHTDWYPRSWVLKDEKHVERFRQSFVPGKTYILKPNGGLQGIGISLVMEWSQVKAALKKNEELRLRKIRERRDPLLRELRKAKAKEARQNNELPTERHLGYLVAQEYLDKPCLITA</sequence>
<evidence type="ECO:0000313" key="4">
    <source>
        <dbReference type="EMBL" id="CAE0663786.1"/>
    </source>
</evidence>
<dbReference type="SUPFAM" id="SSF56059">
    <property type="entry name" value="Glutathione synthetase ATP-binding domain-like"/>
    <property type="match status" value="1"/>
</dbReference>
<dbReference type="GO" id="GO:0070740">
    <property type="term" value="F:tubulin-glutamic acid ligase activity"/>
    <property type="evidence" value="ECO:0007669"/>
    <property type="project" value="TreeGrafter"/>
</dbReference>
<dbReference type="GO" id="GO:0036064">
    <property type="term" value="C:ciliary basal body"/>
    <property type="evidence" value="ECO:0007669"/>
    <property type="project" value="TreeGrafter"/>
</dbReference>
<dbReference type="EMBL" id="HBIV01021368">
    <property type="protein sequence ID" value="CAE0663786.1"/>
    <property type="molecule type" value="Transcribed_RNA"/>
</dbReference>